<dbReference type="SUPFAM" id="SSF56112">
    <property type="entry name" value="Protein kinase-like (PK-like)"/>
    <property type="match status" value="1"/>
</dbReference>
<organism evidence="2 3">
    <name type="scientific">Datura stramonium</name>
    <name type="common">Jimsonweed</name>
    <name type="synonym">Common thornapple</name>
    <dbReference type="NCBI Taxonomy" id="4076"/>
    <lineage>
        <taxon>Eukaryota</taxon>
        <taxon>Viridiplantae</taxon>
        <taxon>Streptophyta</taxon>
        <taxon>Embryophyta</taxon>
        <taxon>Tracheophyta</taxon>
        <taxon>Spermatophyta</taxon>
        <taxon>Magnoliopsida</taxon>
        <taxon>eudicotyledons</taxon>
        <taxon>Gunneridae</taxon>
        <taxon>Pentapetalae</taxon>
        <taxon>asterids</taxon>
        <taxon>lamiids</taxon>
        <taxon>Solanales</taxon>
        <taxon>Solanaceae</taxon>
        <taxon>Solanoideae</taxon>
        <taxon>Datureae</taxon>
        <taxon>Datura</taxon>
    </lineage>
</organism>
<comment type="caution">
    <text evidence="2">The sequence shown here is derived from an EMBL/GenBank/DDBJ whole genome shotgun (WGS) entry which is preliminary data.</text>
</comment>
<sequence length="230" mass="26391">MIQSRHRASFSELVLASRQPRSSTVIALPETCAAIQILKPESTTDSLHFFTSVDIREPLSPKQDGIDAKPNGTNYTNYKVIFEFTFYFSEAGSLVSQGNKKADVYYSFGGVAMEILCGRKNVDYSHSLEFPYLLSLFMEKAENNQLIDMIRDYSDDLQCNTSEVVRMMKLAVWCLQSDFTLRPSMSMAVKRIDGTMYIESHLDYSVTNHRQLQQSKEWQTRLILSMMKKK</sequence>
<name>A0ABS8TLD7_DATST</name>
<dbReference type="PANTHER" id="PTHR47976:SF110">
    <property type="entry name" value="RECEPTOR-LIKE SERINE_THREONINE-PROTEIN KINASE"/>
    <property type="match status" value="1"/>
</dbReference>
<dbReference type="Proteomes" id="UP000823775">
    <property type="component" value="Unassembled WGS sequence"/>
</dbReference>
<dbReference type="InterPro" id="IPR051343">
    <property type="entry name" value="G-type_lectin_kinases/EP1-like"/>
</dbReference>
<reference evidence="2 3" key="1">
    <citation type="journal article" date="2021" name="BMC Genomics">
        <title>Datura genome reveals duplications of psychoactive alkaloid biosynthetic genes and high mutation rate following tissue culture.</title>
        <authorList>
            <person name="Rajewski A."/>
            <person name="Carter-House D."/>
            <person name="Stajich J."/>
            <person name="Litt A."/>
        </authorList>
    </citation>
    <scope>NUCLEOTIDE SEQUENCE [LARGE SCALE GENOMIC DNA]</scope>
    <source>
        <strain evidence="2">AR-01</strain>
    </source>
</reference>
<protein>
    <recommendedName>
        <fullName evidence="4">Serine-threonine/tyrosine-protein kinase catalytic domain-containing protein</fullName>
    </recommendedName>
</protein>
<keyword evidence="1" id="KW-0732">Signal</keyword>
<evidence type="ECO:0000256" key="1">
    <source>
        <dbReference type="ARBA" id="ARBA00022729"/>
    </source>
</evidence>
<dbReference type="Gene3D" id="1.10.510.10">
    <property type="entry name" value="Transferase(Phosphotransferase) domain 1"/>
    <property type="match status" value="1"/>
</dbReference>
<evidence type="ECO:0008006" key="4">
    <source>
        <dbReference type="Google" id="ProtNLM"/>
    </source>
</evidence>
<dbReference type="PANTHER" id="PTHR47976">
    <property type="entry name" value="G-TYPE LECTIN S-RECEPTOR-LIKE SERINE/THREONINE-PROTEIN KINASE SD2-5"/>
    <property type="match status" value="1"/>
</dbReference>
<dbReference type="EMBL" id="JACEIK010001723">
    <property type="protein sequence ID" value="MCD7471778.1"/>
    <property type="molecule type" value="Genomic_DNA"/>
</dbReference>
<dbReference type="InterPro" id="IPR011009">
    <property type="entry name" value="Kinase-like_dom_sf"/>
</dbReference>
<gene>
    <name evidence="2" type="ORF">HAX54_012446</name>
</gene>
<accession>A0ABS8TLD7</accession>
<evidence type="ECO:0000313" key="2">
    <source>
        <dbReference type="EMBL" id="MCD7471778.1"/>
    </source>
</evidence>
<keyword evidence="3" id="KW-1185">Reference proteome</keyword>
<evidence type="ECO:0000313" key="3">
    <source>
        <dbReference type="Proteomes" id="UP000823775"/>
    </source>
</evidence>
<proteinExistence type="predicted"/>